<evidence type="ECO:0000313" key="5">
    <source>
        <dbReference type="Proteomes" id="UP000316330"/>
    </source>
</evidence>
<dbReference type="Proteomes" id="UP000316330">
    <property type="component" value="Unassembled WGS sequence"/>
</dbReference>
<dbReference type="Gene3D" id="3.60.40.10">
    <property type="entry name" value="PPM-type phosphatase domain"/>
    <property type="match status" value="1"/>
</dbReference>
<proteinExistence type="predicted"/>
<reference evidence="4 5" key="1">
    <citation type="submission" date="2019-07" db="EMBL/GenBank/DDBJ databases">
        <authorList>
            <person name="Kim J."/>
        </authorList>
    </citation>
    <scope>NUCLEOTIDE SEQUENCE [LARGE SCALE GENOMIC DNA]</scope>
    <source>
        <strain evidence="4 5">G13</strain>
    </source>
</reference>
<comment type="caution">
    <text evidence="4">The sequence shown here is derived from an EMBL/GenBank/DDBJ whole genome shotgun (WGS) entry which is preliminary data.</text>
</comment>
<gene>
    <name evidence="4" type="ORF">FPZ45_24085</name>
</gene>
<keyword evidence="3" id="KW-1133">Transmembrane helix</keyword>
<feature type="coiled-coil region" evidence="1">
    <location>
        <begin position="431"/>
        <end position="461"/>
    </location>
</feature>
<keyword evidence="1" id="KW-0175">Coiled coil</keyword>
<keyword evidence="3" id="KW-0812">Transmembrane</keyword>
<dbReference type="EMBL" id="VNJJ01000025">
    <property type="protein sequence ID" value="TVX95088.1"/>
    <property type="molecule type" value="Genomic_DNA"/>
</dbReference>
<keyword evidence="3" id="KW-0472">Membrane</keyword>
<dbReference type="InterPro" id="IPR036457">
    <property type="entry name" value="PPM-type-like_dom_sf"/>
</dbReference>
<evidence type="ECO:0000313" key="4">
    <source>
        <dbReference type="EMBL" id="TVX95088.1"/>
    </source>
</evidence>
<feature type="region of interest" description="Disordered" evidence="2">
    <location>
        <begin position="512"/>
        <end position="536"/>
    </location>
</feature>
<name>A0A559J5C2_9BACL</name>
<dbReference type="OrthoDB" id="9801841at2"/>
<accession>A0A559J5C2</accession>
<dbReference type="AlphaFoldDB" id="A0A559J5C2"/>
<dbReference type="RefSeq" id="WP_144707212.1">
    <property type="nucleotide sequence ID" value="NZ_VNJJ01000025.1"/>
</dbReference>
<organism evidence="4 5">
    <name type="scientific">Cohnella terricola</name>
    <dbReference type="NCBI Taxonomy" id="1289167"/>
    <lineage>
        <taxon>Bacteria</taxon>
        <taxon>Bacillati</taxon>
        <taxon>Bacillota</taxon>
        <taxon>Bacilli</taxon>
        <taxon>Bacillales</taxon>
        <taxon>Paenibacillaceae</taxon>
        <taxon>Cohnella</taxon>
    </lineage>
</organism>
<evidence type="ECO:0000256" key="3">
    <source>
        <dbReference type="SAM" id="Phobius"/>
    </source>
</evidence>
<protein>
    <submittedName>
        <fullName evidence="4">Serine/threonine protein phosphatase</fullName>
    </submittedName>
</protein>
<dbReference type="SUPFAM" id="SSF81606">
    <property type="entry name" value="PP2C-like"/>
    <property type="match status" value="1"/>
</dbReference>
<evidence type="ECO:0000256" key="1">
    <source>
        <dbReference type="SAM" id="Coils"/>
    </source>
</evidence>
<sequence>MRKENSGFKTAFVSEAGTFMENRDYFAYVELEDMACWVIADGLDRDSEVYSAEMAVTSLLEEFTEKPTMSRRKLEEYIRVAHEWLQYESRRVRLKTSLILIATNYTDMVWVSAGNVRLHHFRGGRLLSKSMDQSLTQVMADEGVIADSSVDQHEERHNLLQYLGMPDKFDPYISNRIKLTDGDVLLLSTAGLWEAVSVPEMLDSLEEAQDPAKLVDTLEEVLLSKQRAVVPNYTAAAIYVDKAFKEEKKDKKKLVKWIIVSLIPIIIAVGVLIYFQSKSVARMAETAQEMLEQAENGDRYAAEESYAEALKAYSEARNASVKLKDKVHKIMYTKKYNIAQLIVGADEYAKDGNYAKAAEQYKKAKKEAENVDVFNPKELDLRIDRMENYVQINEWVKEADLRAEAQQYADAIVIYVKARKAAIEATFPAGEQQIRTKLENAESKMADLKKQQKKLIAEQREQKGDRYFDANEYKRAAEAYSNAQEKYQEIDMLDKVLAMERKIGKAEEKLNPIIPAAKEAASSPTGGDGPADQVAP</sequence>
<keyword evidence="5" id="KW-1185">Reference proteome</keyword>
<feature type="transmembrane region" description="Helical" evidence="3">
    <location>
        <begin position="254"/>
        <end position="275"/>
    </location>
</feature>
<evidence type="ECO:0000256" key="2">
    <source>
        <dbReference type="SAM" id="MobiDB-lite"/>
    </source>
</evidence>